<dbReference type="STRING" id="1434107.MSBR3_1250"/>
<reference evidence="1" key="1">
    <citation type="submission" date="2014-07" db="EMBL/GenBank/DDBJ databases">
        <title>Methanogenic archaea and the global carbon cycle.</title>
        <authorList>
            <person name="Henriksen J.R."/>
            <person name="Luke J."/>
            <person name="Reinhart S."/>
            <person name="Benedict M.N."/>
            <person name="Youngblut N.D."/>
            <person name="Metcalf M.E."/>
            <person name="Whitaker R.J."/>
            <person name="Metcalf W.W."/>
        </authorList>
    </citation>
    <scope>NUCLEOTIDE SEQUENCE [LARGE SCALE GENOMIC DNA]</scope>
    <source>
        <strain evidence="1">3</strain>
    </source>
</reference>
<proteinExistence type="predicted"/>
<dbReference type="Gene3D" id="2.60.120.380">
    <property type="match status" value="1"/>
</dbReference>
<organism evidence="1 2">
    <name type="scientific">Methanosarcina barkeri 3</name>
    <dbReference type="NCBI Taxonomy" id="1434107"/>
    <lineage>
        <taxon>Archaea</taxon>
        <taxon>Methanobacteriati</taxon>
        <taxon>Methanobacteriota</taxon>
        <taxon>Stenosarchaea group</taxon>
        <taxon>Methanomicrobia</taxon>
        <taxon>Methanosarcinales</taxon>
        <taxon>Methanosarcinaceae</taxon>
        <taxon>Methanosarcina</taxon>
    </lineage>
</organism>
<protein>
    <submittedName>
        <fullName evidence="1">Uncharacterized protein</fullName>
    </submittedName>
</protein>
<dbReference type="Proteomes" id="UP000033066">
    <property type="component" value="Chromosome"/>
</dbReference>
<gene>
    <name evidence="1" type="ORF">MSBR3_1250</name>
</gene>
<accession>A0A0E3SLZ6</accession>
<sequence length="160" mass="17274">MITKKFGTGTLFLTMFLICMAFMPAANAEEAVNVVENAKDGYVGILSPILYIDISGDLSQPSNTDTYYFTVPSGKGWDRVSADVLVSNIHTLDINGDISIELIKPDGTKVAGDTIYGTETHLDFNYDPGYDLTAGTWKIKVKGVDLNGTPGYDGSAIVYN</sequence>
<name>A0A0E3SLZ6_METBA</name>
<dbReference type="EMBL" id="CP009517">
    <property type="protein sequence ID" value="AKB81828.1"/>
    <property type="molecule type" value="Genomic_DNA"/>
</dbReference>
<dbReference type="AlphaFoldDB" id="A0A0E3SLZ6"/>
<dbReference type="HOGENOM" id="CLU_1648295_0_0_2"/>
<dbReference type="KEGG" id="mbak:MSBR3_1250"/>
<evidence type="ECO:0000313" key="2">
    <source>
        <dbReference type="Proteomes" id="UP000033066"/>
    </source>
</evidence>
<keyword evidence="2" id="KW-1185">Reference proteome</keyword>
<dbReference type="PATRIC" id="fig|1434107.4.peg.1645"/>
<evidence type="ECO:0000313" key="1">
    <source>
        <dbReference type="EMBL" id="AKB81828.1"/>
    </source>
</evidence>